<evidence type="ECO:0000256" key="10">
    <source>
        <dbReference type="ARBA" id="ARBA00048798"/>
    </source>
</evidence>
<evidence type="ECO:0000313" key="13">
    <source>
        <dbReference type="Proteomes" id="UP001596292"/>
    </source>
</evidence>
<evidence type="ECO:0000256" key="4">
    <source>
        <dbReference type="ARBA" id="ARBA00005072"/>
    </source>
</evidence>
<comment type="catalytic activity">
    <reaction evidence="9">
        <text>L-valine + 2-oxoglutarate = 3-methyl-2-oxobutanoate + L-glutamate</text>
        <dbReference type="Rhea" id="RHEA:24813"/>
        <dbReference type="ChEBI" id="CHEBI:11851"/>
        <dbReference type="ChEBI" id="CHEBI:16810"/>
        <dbReference type="ChEBI" id="CHEBI:29985"/>
        <dbReference type="ChEBI" id="CHEBI:57762"/>
        <dbReference type="EC" id="2.6.1.42"/>
    </reaction>
</comment>
<dbReference type="EMBL" id="JBHSWN010000001">
    <property type="protein sequence ID" value="MFC6791618.1"/>
    <property type="molecule type" value="Genomic_DNA"/>
</dbReference>
<comment type="pathway">
    <text evidence="2">Amino-acid biosynthesis; L-isoleucine biosynthesis; L-isoleucine from 2-oxobutanoate: step 4/4.</text>
</comment>
<proteinExistence type="inferred from homology"/>
<dbReference type="Gene3D" id="3.20.10.10">
    <property type="entry name" value="D-amino Acid Aminotransferase, subunit A, domain 2"/>
    <property type="match status" value="1"/>
</dbReference>
<evidence type="ECO:0000256" key="7">
    <source>
        <dbReference type="ARBA" id="ARBA00014472"/>
    </source>
</evidence>
<keyword evidence="13" id="KW-1185">Reference proteome</keyword>
<dbReference type="PANTHER" id="PTHR42743">
    <property type="entry name" value="AMINO-ACID AMINOTRANSFERASE"/>
    <property type="match status" value="1"/>
</dbReference>
<gene>
    <name evidence="12" type="ORF">ACFQE0_19610</name>
</gene>
<comment type="similarity">
    <text evidence="5">Belongs to the class-IV pyridoxal-phosphate-dependent aminotransferase family.</text>
</comment>
<dbReference type="InterPro" id="IPR043132">
    <property type="entry name" value="BCAT-like_C"/>
</dbReference>
<dbReference type="GO" id="GO:0008483">
    <property type="term" value="F:transaminase activity"/>
    <property type="evidence" value="ECO:0007669"/>
    <property type="project" value="UniProtKB-KW"/>
</dbReference>
<comment type="caution">
    <text evidence="12">The sequence shown here is derived from an EMBL/GenBank/DDBJ whole genome shotgun (WGS) entry which is preliminary data.</text>
</comment>
<evidence type="ECO:0000256" key="2">
    <source>
        <dbReference type="ARBA" id="ARBA00004824"/>
    </source>
</evidence>
<dbReference type="InterPro" id="IPR050571">
    <property type="entry name" value="Class-IV_PLP-Dep_Aminotrnsfr"/>
</dbReference>
<evidence type="ECO:0000256" key="5">
    <source>
        <dbReference type="ARBA" id="ARBA00009320"/>
    </source>
</evidence>
<accession>A0ABW2BME6</accession>
<dbReference type="InterPro" id="IPR043131">
    <property type="entry name" value="BCAT-like_N"/>
</dbReference>
<sequence>MLWRDGHVIEGASAPLDHADRGLTLGDGLFDTALALNGRIAFEEEHVARLVAGAATLGIPAGAEAIRAAMRALAIRGDRLAIRTTLTRGAGPRGLKPPDVAHPTLFATAAPSGRAIAFAPLRLLPTGIARNDTSPAARVKTLGYLDAVLAAGEAALQGFDEALFRNTKGFAACAGTGNVFCLLPSSLLRSTRNDGGSLDAEGLTLVTPPLSDGVLAGIVRAQLLAFAPSCGLAVEERSLTLDELRTAQAVFVTNSLRLLAPVTALGETAYDSAGHPAFALLRAALCAAVAESCGVAAEEVA</sequence>
<evidence type="ECO:0000256" key="3">
    <source>
        <dbReference type="ARBA" id="ARBA00004931"/>
    </source>
</evidence>
<keyword evidence="12" id="KW-0032">Aminotransferase</keyword>
<dbReference type="InterPro" id="IPR001544">
    <property type="entry name" value="Aminotrans_IV"/>
</dbReference>
<keyword evidence="8" id="KW-0100">Branched-chain amino acid biosynthesis</keyword>
<keyword evidence="8" id="KW-0028">Amino-acid biosynthesis</keyword>
<organism evidence="12 13">
    <name type="scientific">Methylobacterium komagatae</name>
    <dbReference type="NCBI Taxonomy" id="374425"/>
    <lineage>
        <taxon>Bacteria</taxon>
        <taxon>Pseudomonadati</taxon>
        <taxon>Pseudomonadota</taxon>
        <taxon>Alphaproteobacteria</taxon>
        <taxon>Hyphomicrobiales</taxon>
        <taxon>Methylobacteriaceae</taxon>
        <taxon>Methylobacterium</taxon>
    </lineage>
</organism>
<comment type="pathway">
    <text evidence="3">Amino-acid biosynthesis; L-valine biosynthesis; L-valine from pyruvate: step 4/4.</text>
</comment>
<evidence type="ECO:0000256" key="6">
    <source>
        <dbReference type="ARBA" id="ARBA00013053"/>
    </source>
</evidence>
<dbReference type="PANTHER" id="PTHR42743:SF11">
    <property type="entry name" value="AMINODEOXYCHORISMATE LYASE"/>
    <property type="match status" value="1"/>
</dbReference>
<comment type="function">
    <text evidence="1">Acts on leucine, isoleucine and valine.</text>
</comment>
<evidence type="ECO:0000256" key="9">
    <source>
        <dbReference type="ARBA" id="ARBA00048212"/>
    </source>
</evidence>
<evidence type="ECO:0000313" key="12">
    <source>
        <dbReference type="EMBL" id="MFC6791618.1"/>
    </source>
</evidence>
<comment type="catalytic activity">
    <reaction evidence="11">
        <text>L-leucine + 2-oxoglutarate = 4-methyl-2-oxopentanoate + L-glutamate</text>
        <dbReference type="Rhea" id="RHEA:18321"/>
        <dbReference type="ChEBI" id="CHEBI:16810"/>
        <dbReference type="ChEBI" id="CHEBI:17865"/>
        <dbReference type="ChEBI" id="CHEBI:29985"/>
        <dbReference type="ChEBI" id="CHEBI:57427"/>
        <dbReference type="EC" id="2.6.1.42"/>
    </reaction>
</comment>
<comment type="catalytic activity">
    <reaction evidence="10">
        <text>L-isoleucine + 2-oxoglutarate = (S)-3-methyl-2-oxopentanoate + L-glutamate</text>
        <dbReference type="Rhea" id="RHEA:24801"/>
        <dbReference type="ChEBI" id="CHEBI:16810"/>
        <dbReference type="ChEBI" id="CHEBI:29985"/>
        <dbReference type="ChEBI" id="CHEBI:35146"/>
        <dbReference type="ChEBI" id="CHEBI:58045"/>
        <dbReference type="EC" id="2.6.1.42"/>
    </reaction>
</comment>
<protein>
    <recommendedName>
        <fullName evidence="7">Probable branched-chain-amino-acid aminotransferase</fullName>
        <ecNumber evidence="6">2.6.1.42</ecNumber>
    </recommendedName>
</protein>
<dbReference type="RefSeq" id="WP_378972665.1">
    <property type="nucleotide sequence ID" value="NZ_JBHSWN010000001.1"/>
</dbReference>
<dbReference type="Pfam" id="PF01063">
    <property type="entry name" value="Aminotran_4"/>
    <property type="match status" value="1"/>
</dbReference>
<comment type="pathway">
    <text evidence="4">Amino-acid biosynthesis; L-leucine biosynthesis; L-leucine from 3-methyl-2-oxobutanoate: step 4/4.</text>
</comment>
<dbReference type="EC" id="2.6.1.42" evidence="6"/>
<evidence type="ECO:0000256" key="8">
    <source>
        <dbReference type="ARBA" id="ARBA00023304"/>
    </source>
</evidence>
<dbReference type="Proteomes" id="UP001596292">
    <property type="component" value="Unassembled WGS sequence"/>
</dbReference>
<keyword evidence="12" id="KW-0808">Transferase</keyword>
<dbReference type="SUPFAM" id="SSF56752">
    <property type="entry name" value="D-aminoacid aminotransferase-like PLP-dependent enzymes"/>
    <property type="match status" value="1"/>
</dbReference>
<name>A0ABW2BME6_9HYPH</name>
<evidence type="ECO:0000256" key="11">
    <source>
        <dbReference type="ARBA" id="ARBA00049229"/>
    </source>
</evidence>
<reference evidence="13" key="1">
    <citation type="journal article" date="2019" name="Int. J. Syst. Evol. Microbiol.">
        <title>The Global Catalogue of Microorganisms (GCM) 10K type strain sequencing project: providing services to taxonomists for standard genome sequencing and annotation.</title>
        <authorList>
            <consortium name="The Broad Institute Genomics Platform"/>
            <consortium name="The Broad Institute Genome Sequencing Center for Infectious Disease"/>
            <person name="Wu L."/>
            <person name="Ma J."/>
        </authorList>
    </citation>
    <scope>NUCLEOTIDE SEQUENCE [LARGE SCALE GENOMIC DNA]</scope>
    <source>
        <strain evidence="13">CCUG 48316</strain>
    </source>
</reference>
<dbReference type="InterPro" id="IPR036038">
    <property type="entry name" value="Aminotransferase-like"/>
</dbReference>
<evidence type="ECO:0000256" key="1">
    <source>
        <dbReference type="ARBA" id="ARBA00003109"/>
    </source>
</evidence>
<dbReference type="Gene3D" id="3.30.470.10">
    <property type="match status" value="1"/>
</dbReference>